<comment type="subunit">
    <text evidence="4">Binds to mitochondrial small subunit 15S rRNA.</text>
</comment>
<dbReference type="AlphaFoldDB" id="A0A8H3TRG8"/>
<evidence type="ECO:0000256" key="6">
    <source>
        <dbReference type="SAM" id="MobiDB-lite"/>
    </source>
</evidence>
<proteinExistence type="inferred from homology"/>
<dbReference type="PANTHER" id="PTHR47447:SF17">
    <property type="entry name" value="OS12G0638900 PROTEIN"/>
    <property type="match status" value="1"/>
</dbReference>
<evidence type="ECO:0000256" key="3">
    <source>
        <dbReference type="ARBA" id="ARBA00044493"/>
    </source>
</evidence>
<evidence type="ECO:0000313" key="9">
    <source>
        <dbReference type="Proteomes" id="UP000620104"/>
    </source>
</evidence>
<dbReference type="PANTHER" id="PTHR47447">
    <property type="entry name" value="OS03G0856100 PROTEIN"/>
    <property type="match status" value="1"/>
</dbReference>
<dbReference type="Proteomes" id="UP000620104">
    <property type="component" value="Unassembled WGS sequence"/>
</dbReference>
<comment type="function">
    <text evidence="3">Regulates mitochondrial small subunit maturation by controlling 15S rRNA 5'-end processing. Localizes to the 5' precursor of the 15S rRNA in a position that is subsequently occupied by mS47 in the mature yeast mtSSU. Uses structure and sequence-specific RNA recognition, binding to a single-stranded region of the precursor and specifically recognizing bases -6 to -1. The exchange of Ccm1 for mS47 is coupled to the irreversible removal of precursor rRNA that is accompanied by conformational changes of the mitoribosomal proteins uS5m and mS26. These conformational changes signal completion of 5'-end rRNA processing through protection of the mature 5'-end of the 15S rRNA and stabilization of mS47. The removal of the 5' precursor together with the dissociation of Ccm1 may be catalyzed by the 5'-3' exoribonuclease Pet127. Involved in the specific removal of group I introns in mitochondrial encoded transcripts.</text>
</comment>
<dbReference type="OrthoDB" id="185373at2759"/>
<evidence type="ECO:0000256" key="2">
    <source>
        <dbReference type="ARBA" id="ARBA00022737"/>
    </source>
</evidence>
<feature type="region of interest" description="Disordered" evidence="6">
    <location>
        <begin position="592"/>
        <end position="623"/>
    </location>
</feature>
<dbReference type="InterPro" id="IPR002885">
    <property type="entry name" value="PPR_rpt"/>
</dbReference>
<comment type="caution">
    <text evidence="8">The sequence shown here is derived from an EMBL/GenBank/DDBJ whole genome shotgun (WGS) entry which is preliminary data.</text>
</comment>
<accession>A0A8H3TRG8</accession>
<feature type="compositionally biased region" description="Basic and acidic residues" evidence="6">
    <location>
        <begin position="594"/>
        <end position="608"/>
    </location>
</feature>
<evidence type="ECO:0000259" key="7">
    <source>
        <dbReference type="Pfam" id="PF23276"/>
    </source>
</evidence>
<dbReference type="InterPro" id="IPR011990">
    <property type="entry name" value="TPR-like_helical_dom_sf"/>
</dbReference>
<feature type="repeat" description="PPR" evidence="5">
    <location>
        <begin position="222"/>
        <end position="256"/>
    </location>
</feature>
<evidence type="ECO:0000256" key="1">
    <source>
        <dbReference type="ARBA" id="ARBA00006192"/>
    </source>
</evidence>
<evidence type="ECO:0000256" key="4">
    <source>
        <dbReference type="ARBA" id="ARBA00044511"/>
    </source>
</evidence>
<gene>
    <name evidence="8" type="ORF">NliqN6_2013</name>
</gene>
<dbReference type="Pfam" id="PF13812">
    <property type="entry name" value="PPR_3"/>
    <property type="match status" value="1"/>
</dbReference>
<evidence type="ECO:0000256" key="5">
    <source>
        <dbReference type="PROSITE-ProRule" id="PRU00708"/>
    </source>
</evidence>
<dbReference type="InterPro" id="IPR057027">
    <property type="entry name" value="TPR_mt"/>
</dbReference>
<feature type="domain" description="Pentatricopeptide repeat-containing protein-mitochondrial" evidence="7">
    <location>
        <begin position="332"/>
        <end position="466"/>
    </location>
</feature>
<keyword evidence="2" id="KW-0677">Repeat</keyword>
<comment type="similarity">
    <text evidence="1">Belongs to the CCM1 family.</text>
</comment>
<dbReference type="EMBL" id="BLZA01000013">
    <property type="protein sequence ID" value="GHJ85611.1"/>
    <property type="molecule type" value="Genomic_DNA"/>
</dbReference>
<dbReference type="Gene3D" id="1.25.40.10">
    <property type="entry name" value="Tetratricopeptide repeat domain"/>
    <property type="match status" value="2"/>
</dbReference>
<sequence length="623" mass="68703">MLKRTQSTALLARTRRPPCPACPPVRRLVHSTPPRAATPRRDQLARVEYFQAGVPQRGNPLRDTKNITFDAYKHRRDLDRPADIELDGRIPTTLPSLIKVFAYMKARGTSPSKSAYWALIEAAAEYSRTRQGEDVPWLWEEQAERDLPVSRGGEQGGVAAHERTGLGWKIAWSAWTDARAGGIDLGVRGYETLLEAARPHPHLLPSLLYHAQNTPALYQSLTPTTYDALLRAALAGNRFETVLTLMTEMRMRGMTPAAQRMSDVVRVACQNAAPRVALELAQGYERQAAHGELEQAAWAEILRASAECHYIQGIETAWDRLINVHTDFKPDEGVLLLILNASARHGHPQLATAALAQLARLGIPGAEHHYAPVLEALCARGSLPDALQILDTMRASGGIEPTLATARPLVESMVRPGDIKWVDAGFDALEALQVRGERIDVAAFNAVLKAAEEYGDLKRAVVIYRQAAAFDVVPNVETFNTLLAACVRCNARDQAQLILADMDAQLGGGGSGATARDADTYAHLIDLHTLPASGDMEPAFYWLEEMKSRRLRPALATYEGIARACWSRGDERFRLVLEEMQAGGYRPSRAFLEGLKRGSERGERERTTTARPSRVRGKETKKA</sequence>
<protein>
    <recommendedName>
        <fullName evidence="7">Pentatricopeptide repeat-containing protein-mitochondrial domain-containing protein</fullName>
    </recommendedName>
</protein>
<evidence type="ECO:0000313" key="8">
    <source>
        <dbReference type="EMBL" id="GHJ85611.1"/>
    </source>
</evidence>
<reference evidence="8" key="1">
    <citation type="submission" date="2020-07" db="EMBL/GenBank/DDBJ databases">
        <title>Draft Genome Sequence of a Deep-Sea Yeast, Naganishia (Cryptococcus) liquefaciens strain N6.</title>
        <authorList>
            <person name="Han Y.W."/>
            <person name="Kajitani R."/>
            <person name="Morimoto H."/>
            <person name="Parhat M."/>
            <person name="Tsubouchi H."/>
            <person name="Bakenova O."/>
            <person name="Ogata M."/>
            <person name="Argunhan B."/>
            <person name="Aoki R."/>
            <person name="Kajiwara S."/>
            <person name="Itoh T."/>
            <person name="Iwasaki H."/>
        </authorList>
    </citation>
    <scope>NUCLEOTIDE SEQUENCE</scope>
    <source>
        <strain evidence="8">N6</strain>
    </source>
</reference>
<keyword evidence="9" id="KW-1185">Reference proteome</keyword>
<dbReference type="PROSITE" id="PS51375">
    <property type="entry name" value="PPR"/>
    <property type="match status" value="1"/>
</dbReference>
<dbReference type="Pfam" id="PF23276">
    <property type="entry name" value="TPR_24"/>
    <property type="match status" value="1"/>
</dbReference>
<organism evidence="8 9">
    <name type="scientific">Naganishia liquefaciens</name>
    <dbReference type="NCBI Taxonomy" id="104408"/>
    <lineage>
        <taxon>Eukaryota</taxon>
        <taxon>Fungi</taxon>
        <taxon>Dikarya</taxon>
        <taxon>Basidiomycota</taxon>
        <taxon>Agaricomycotina</taxon>
        <taxon>Tremellomycetes</taxon>
        <taxon>Filobasidiales</taxon>
        <taxon>Filobasidiaceae</taxon>
        <taxon>Naganishia</taxon>
    </lineage>
</organism>
<name>A0A8H3TRG8_9TREE</name>